<dbReference type="Proteomes" id="UP000187455">
    <property type="component" value="Unassembled WGS sequence"/>
</dbReference>
<sequence length="91" mass="10441">MENMALEAAMKTMAILNESLQELATSNSEEIKMNSMLKRVVGLIETYGDEECQKTLTEYLILKTLSEEEESEDKYSELMRKAIHNTGYKKV</sequence>
<dbReference type="AlphaFoldDB" id="A0A1R0GZ63"/>
<evidence type="ECO:0000313" key="1">
    <source>
        <dbReference type="EMBL" id="OLY82191.1"/>
    </source>
</evidence>
<reference evidence="1 2" key="1">
    <citation type="journal article" date="2016" name="Mol. Biol. Evol.">
        <title>Genome-Wide Survey of Gut Fungi (Harpellales) Reveals the First Horizontally Transferred Ubiquitin Gene from a Mosquito Host.</title>
        <authorList>
            <person name="Wang Y."/>
            <person name="White M.M."/>
            <person name="Kvist S."/>
            <person name="Moncalvo J.M."/>
        </authorList>
    </citation>
    <scope>NUCLEOTIDE SEQUENCE [LARGE SCALE GENOMIC DNA]</scope>
    <source>
        <strain evidence="1 2">ALG-7-W6</strain>
    </source>
</reference>
<keyword evidence="2" id="KW-1185">Reference proteome</keyword>
<organism evidence="1 2">
    <name type="scientific">Smittium mucronatum</name>
    <dbReference type="NCBI Taxonomy" id="133383"/>
    <lineage>
        <taxon>Eukaryota</taxon>
        <taxon>Fungi</taxon>
        <taxon>Fungi incertae sedis</taxon>
        <taxon>Zoopagomycota</taxon>
        <taxon>Kickxellomycotina</taxon>
        <taxon>Harpellomycetes</taxon>
        <taxon>Harpellales</taxon>
        <taxon>Legeriomycetaceae</taxon>
        <taxon>Smittium</taxon>
    </lineage>
</organism>
<accession>A0A1R0GZ63</accession>
<protein>
    <submittedName>
        <fullName evidence="1">Uncharacterized protein</fullName>
    </submittedName>
</protein>
<evidence type="ECO:0000313" key="2">
    <source>
        <dbReference type="Proteomes" id="UP000187455"/>
    </source>
</evidence>
<comment type="caution">
    <text evidence="1">The sequence shown here is derived from an EMBL/GenBank/DDBJ whole genome shotgun (WGS) entry which is preliminary data.</text>
</comment>
<proteinExistence type="predicted"/>
<gene>
    <name evidence="1" type="ORF">AYI68_g3696</name>
</gene>
<dbReference type="EMBL" id="LSSL01001789">
    <property type="protein sequence ID" value="OLY82191.1"/>
    <property type="molecule type" value="Genomic_DNA"/>
</dbReference>
<name>A0A1R0GZ63_9FUNG</name>